<proteinExistence type="predicted"/>
<organism evidence="1 2">
    <name type="scientific">Sphingomonas morindae</name>
    <dbReference type="NCBI Taxonomy" id="1541170"/>
    <lineage>
        <taxon>Bacteria</taxon>
        <taxon>Pseudomonadati</taxon>
        <taxon>Pseudomonadota</taxon>
        <taxon>Alphaproteobacteria</taxon>
        <taxon>Sphingomonadales</taxon>
        <taxon>Sphingomonadaceae</taxon>
        <taxon>Sphingomonas</taxon>
    </lineage>
</organism>
<evidence type="ECO:0000313" key="1">
    <source>
        <dbReference type="EMBL" id="USI72489.1"/>
    </source>
</evidence>
<evidence type="ECO:0000313" key="2">
    <source>
        <dbReference type="Proteomes" id="UP001056937"/>
    </source>
</evidence>
<keyword evidence="2" id="KW-1185">Reference proteome</keyword>
<accession>A0ABY4X6I3</accession>
<sequence>MQDSRKLLEGCFISFAAALHFAQSERHLYHAVVEVSVAPLSPRIAYRPVDAHVHARAA</sequence>
<dbReference type="EMBL" id="CP084930">
    <property type="protein sequence ID" value="USI72489.1"/>
    <property type="molecule type" value="Genomic_DNA"/>
</dbReference>
<gene>
    <name evidence="1" type="ORF">LHA26_14515</name>
</gene>
<dbReference type="RefSeq" id="WP_252166298.1">
    <property type="nucleotide sequence ID" value="NZ_CP084930.1"/>
</dbReference>
<reference evidence="1" key="1">
    <citation type="journal article" date="2022" name="Toxins">
        <title>Genomic Analysis of Sphingopyxis sp. USTB-05 for Biodegrading Cyanobacterial Hepatotoxins.</title>
        <authorList>
            <person name="Liu C."/>
            <person name="Xu Q."/>
            <person name="Zhao Z."/>
            <person name="Zhang H."/>
            <person name="Liu X."/>
            <person name="Yin C."/>
            <person name="Liu Y."/>
            <person name="Yan H."/>
        </authorList>
    </citation>
    <scope>NUCLEOTIDE SEQUENCE</scope>
    <source>
        <strain evidence="1">NBD5</strain>
    </source>
</reference>
<name>A0ABY4X6I3_9SPHN</name>
<protein>
    <submittedName>
        <fullName evidence="1">Uncharacterized protein</fullName>
    </submittedName>
</protein>
<dbReference type="Proteomes" id="UP001056937">
    <property type="component" value="Chromosome 1"/>
</dbReference>